<dbReference type="InterPro" id="IPR043504">
    <property type="entry name" value="Peptidase_S1_PA_chymotrypsin"/>
</dbReference>
<dbReference type="PROSITE" id="PS50240">
    <property type="entry name" value="TRYPSIN_DOM"/>
    <property type="match status" value="1"/>
</dbReference>
<dbReference type="InterPro" id="IPR001314">
    <property type="entry name" value="Peptidase_S1A"/>
</dbReference>
<dbReference type="PRINTS" id="PR00722">
    <property type="entry name" value="CHYMOTRYPSIN"/>
</dbReference>
<dbReference type="CDD" id="cd00190">
    <property type="entry name" value="Tryp_SPc"/>
    <property type="match status" value="1"/>
</dbReference>
<dbReference type="PANTHER" id="PTHR24252">
    <property type="entry name" value="ACROSIN-RELATED"/>
    <property type="match status" value="1"/>
</dbReference>
<dbReference type="InterPro" id="IPR001254">
    <property type="entry name" value="Trypsin_dom"/>
</dbReference>
<dbReference type="PANTHER" id="PTHR24252:SF7">
    <property type="entry name" value="HYALIN"/>
    <property type="match status" value="1"/>
</dbReference>
<keyword evidence="4" id="KW-1185">Reference proteome</keyword>
<dbReference type="EMBL" id="CP092877">
    <property type="protein sequence ID" value="UYV78003.1"/>
    <property type="molecule type" value="Genomic_DNA"/>
</dbReference>
<feature type="domain" description="Peptidase S1" evidence="2">
    <location>
        <begin position="41"/>
        <end position="268"/>
    </location>
</feature>
<dbReference type="Pfam" id="PF00089">
    <property type="entry name" value="Trypsin"/>
    <property type="match status" value="1"/>
</dbReference>
<gene>
    <name evidence="3" type="ORF">LAZ67_15003176</name>
</gene>
<name>A0ABY6LA25_9ARAC</name>
<reference evidence="3 4" key="1">
    <citation type="submission" date="2022-01" db="EMBL/GenBank/DDBJ databases">
        <title>A chromosomal length assembly of Cordylochernes scorpioides.</title>
        <authorList>
            <person name="Zeh D."/>
            <person name="Zeh J."/>
        </authorList>
    </citation>
    <scope>NUCLEOTIDE SEQUENCE [LARGE SCALE GENOMIC DNA]</scope>
    <source>
        <strain evidence="3">IN4F17</strain>
        <tissue evidence="3">Whole Body</tissue>
    </source>
</reference>
<dbReference type="PROSITE" id="PS00134">
    <property type="entry name" value="TRYPSIN_HIS"/>
    <property type="match status" value="1"/>
</dbReference>
<dbReference type="SMART" id="SM00020">
    <property type="entry name" value="Tryp_SPc"/>
    <property type="match status" value="1"/>
</dbReference>
<proteinExistence type="predicted"/>
<sequence length="269" mass="30044">MDLCNGGLLWSCCVPKDVQPSKLALIDNPQCGRTYMRGSKIVGGINAEFGLQPWHVAVIKRSLLSQKISCGGALIHEKWAVTAAHCVYRSPASSLKVRVGEYNIRDNSESFPHEEYAVRRKVVNEDYQPATYRNDIALLELSHPVTFRRHIVPVCLPDRWDNFTGRMATVSGWGRTAYGKKLIPDILQQVDVQVIEAEECQQWLVNAGRKEVVYPNMGDSGGPLVINDNGSFKLVGLVSWGVGCARPKLPGIYTKISDFVDWIRIYVNV</sequence>
<dbReference type="SUPFAM" id="SSF50494">
    <property type="entry name" value="Trypsin-like serine proteases"/>
    <property type="match status" value="1"/>
</dbReference>
<dbReference type="Gene3D" id="2.40.10.10">
    <property type="entry name" value="Trypsin-like serine proteases"/>
    <property type="match status" value="1"/>
</dbReference>
<protein>
    <submittedName>
        <fullName evidence="3">PRSS41</fullName>
    </submittedName>
</protein>
<dbReference type="InterPro" id="IPR018114">
    <property type="entry name" value="TRYPSIN_HIS"/>
</dbReference>
<accession>A0ABY6LA25</accession>
<dbReference type="Proteomes" id="UP001235939">
    <property type="component" value="Chromosome 15"/>
</dbReference>
<evidence type="ECO:0000259" key="2">
    <source>
        <dbReference type="PROSITE" id="PS50240"/>
    </source>
</evidence>
<organism evidence="3 4">
    <name type="scientific">Cordylochernes scorpioides</name>
    <dbReference type="NCBI Taxonomy" id="51811"/>
    <lineage>
        <taxon>Eukaryota</taxon>
        <taxon>Metazoa</taxon>
        <taxon>Ecdysozoa</taxon>
        <taxon>Arthropoda</taxon>
        <taxon>Chelicerata</taxon>
        <taxon>Arachnida</taxon>
        <taxon>Pseudoscorpiones</taxon>
        <taxon>Cheliferoidea</taxon>
        <taxon>Chernetidae</taxon>
        <taxon>Cordylochernes</taxon>
    </lineage>
</organism>
<dbReference type="InterPro" id="IPR009003">
    <property type="entry name" value="Peptidase_S1_PA"/>
</dbReference>
<evidence type="ECO:0000313" key="4">
    <source>
        <dbReference type="Proteomes" id="UP001235939"/>
    </source>
</evidence>
<evidence type="ECO:0000256" key="1">
    <source>
        <dbReference type="ARBA" id="ARBA00023157"/>
    </source>
</evidence>
<keyword evidence="1" id="KW-1015">Disulfide bond</keyword>
<evidence type="ECO:0000313" key="3">
    <source>
        <dbReference type="EMBL" id="UYV78003.1"/>
    </source>
</evidence>